<dbReference type="AlphaFoldDB" id="A0A6P5JW86"/>
<protein>
    <submittedName>
        <fullName evidence="3">Heterogeneous nuclear ribonucleoproteins C1/C2-like</fullName>
    </submittedName>
</protein>
<keyword evidence="2" id="KW-1185">Reference proteome</keyword>
<dbReference type="Proteomes" id="UP000515140">
    <property type="component" value="Unplaced"/>
</dbReference>
<dbReference type="RefSeq" id="XP_020835489.1">
    <property type="nucleotide sequence ID" value="XM_020979830.1"/>
</dbReference>
<evidence type="ECO:0000313" key="3">
    <source>
        <dbReference type="RefSeq" id="XP_020835489.1"/>
    </source>
</evidence>
<evidence type="ECO:0000256" key="1">
    <source>
        <dbReference type="SAM" id="MobiDB-lite"/>
    </source>
</evidence>
<dbReference type="GeneID" id="110203353"/>
<proteinExistence type="predicted"/>
<dbReference type="InParanoid" id="A0A6P5JW86"/>
<name>A0A6P5JW86_PHACI</name>
<reference evidence="3" key="1">
    <citation type="submission" date="2025-08" db="UniProtKB">
        <authorList>
            <consortium name="RefSeq"/>
        </authorList>
    </citation>
    <scope>IDENTIFICATION</scope>
    <source>
        <tissue evidence="3">Spleen</tissue>
    </source>
</reference>
<accession>A0A6P5JW86</accession>
<gene>
    <name evidence="3" type="primary">LOC110203353</name>
</gene>
<feature type="region of interest" description="Disordered" evidence="1">
    <location>
        <begin position="50"/>
        <end position="103"/>
    </location>
</feature>
<organism evidence="2 3">
    <name type="scientific">Phascolarctos cinereus</name>
    <name type="common">Koala</name>
    <dbReference type="NCBI Taxonomy" id="38626"/>
    <lineage>
        <taxon>Eukaryota</taxon>
        <taxon>Metazoa</taxon>
        <taxon>Chordata</taxon>
        <taxon>Craniata</taxon>
        <taxon>Vertebrata</taxon>
        <taxon>Euteleostomi</taxon>
        <taxon>Mammalia</taxon>
        <taxon>Metatheria</taxon>
        <taxon>Diprotodontia</taxon>
        <taxon>Phascolarctidae</taxon>
        <taxon>Phascolarctos</taxon>
    </lineage>
</organism>
<dbReference type="KEGG" id="pcw:110203353"/>
<evidence type="ECO:0000313" key="2">
    <source>
        <dbReference type="Proteomes" id="UP000515140"/>
    </source>
</evidence>
<feature type="compositionally biased region" description="Acidic residues" evidence="1">
    <location>
        <begin position="85"/>
        <end position="103"/>
    </location>
</feature>
<sequence>MSRKGKSGVSSMNDEEALNFSSEEAKGDDLQEIKKELVKIEEKVDALLASLEQMESDPSEQCEPYVRNRPEEEMESNSAVQEADANMEMEESGGTDDDAGNHA</sequence>
<feature type="region of interest" description="Disordered" evidence="1">
    <location>
        <begin position="1"/>
        <end position="30"/>
    </location>
</feature>